<feature type="transmembrane region" description="Helical" evidence="2">
    <location>
        <begin position="563"/>
        <end position="584"/>
    </location>
</feature>
<sequence length="596" mass="66747">MYLSYLHIKKRLTRKASAMASMIAYFLALLLLRGANGAIVSYSYIEPTHYPTSVNQFREPDPWMLKNIPPSSRFKGVVRISLHRGDLPDGAVGIDKQRRTITVAYGKTAEYQDTFETVFGMLWDGIDEHKQKLQCDEPIVTCSIKLVPMPGLPMGDAKFNSTFPGVFEVVAQGAQNHRPVKNIWRLYSVPSFIIEEGRYFNISLDFVQVAHKTAEGDIVVHDGMMAYLNLEWKNDSNIVHLYGMPGVGELEQINILDIDIHQDRFCAYEQSECPRIKVKLTSQPWQGLIMGPSFEATFSSHLISTDDRIAAAKCVAQLYGAHINDLRGVHFIDEPADMASGSITKIRGIVVPGFNDCDAVTRLGQITWPPRLALCKATFRSLKHDLDYWKKRCPFVNLDGLQEISKFDLNRLNRLRGASTAESLLVKKSRPSPTPLGTSKSSITAAAQTPSTTSKMPFFYFSTKPMLPDQYTPPEDANVILHSADIANSKSSVTSKNHKDIVDVASVSSLDSVLPSATVKTPDIDNFLKATKQFEDDNGENLSEPVSPRPFWSNLQEAFYRSLSLHTTAVFGFILVTMVVIFIWQFRQVRKSAVYC</sequence>
<accession>A0A1V9Y1F6</accession>
<gene>
    <name evidence="3" type="ORF">BIW11_05641</name>
</gene>
<keyword evidence="2" id="KW-0472">Membrane</keyword>
<dbReference type="OrthoDB" id="10544693at2759"/>
<dbReference type="Proteomes" id="UP000192247">
    <property type="component" value="Unassembled WGS sequence"/>
</dbReference>
<evidence type="ECO:0000256" key="1">
    <source>
        <dbReference type="SAM" id="MobiDB-lite"/>
    </source>
</evidence>
<evidence type="ECO:0000256" key="2">
    <source>
        <dbReference type="SAM" id="Phobius"/>
    </source>
</evidence>
<name>A0A1V9Y1F6_9ACAR</name>
<feature type="compositionally biased region" description="Polar residues" evidence="1">
    <location>
        <begin position="435"/>
        <end position="447"/>
    </location>
</feature>
<keyword evidence="4" id="KW-1185">Reference proteome</keyword>
<keyword evidence="2" id="KW-1133">Transmembrane helix</keyword>
<evidence type="ECO:0000313" key="4">
    <source>
        <dbReference type="Proteomes" id="UP000192247"/>
    </source>
</evidence>
<feature type="region of interest" description="Disordered" evidence="1">
    <location>
        <begin position="427"/>
        <end position="447"/>
    </location>
</feature>
<dbReference type="EMBL" id="MNPL01000949">
    <property type="protein sequence ID" value="OQR79574.1"/>
    <property type="molecule type" value="Genomic_DNA"/>
</dbReference>
<keyword evidence="2" id="KW-0812">Transmembrane</keyword>
<proteinExistence type="predicted"/>
<organism evidence="3 4">
    <name type="scientific">Tropilaelaps mercedesae</name>
    <dbReference type="NCBI Taxonomy" id="418985"/>
    <lineage>
        <taxon>Eukaryota</taxon>
        <taxon>Metazoa</taxon>
        <taxon>Ecdysozoa</taxon>
        <taxon>Arthropoda</taxon>
        <taxon>Chelicerata</taxon>
        <taxon>Arachnida</taxon>
        <taxon>Acari</taxon>
        <taxon>Parasitiformes</taxon>
        <taxon>Mesostigmata</taxon>
        <taxon>Gamasina</taxon>
        <taxon>Dermanyssoidea</taxon>
        <taxon>Laelapidae</taxon>
        <taxon>Tropilaelaps</taxon>
    </lineage>
</organism>
<reference evidence="3 4" key="1">
    <citation type="journal article" date="2017" name="Gigascience">
        <title>Draft genome of the honey bee ectoparasitic mite, Tropilaelaps mercedesae, is shaped by the parasitic life history.</title>
        <authorList>
            <person name="Dong X."/>
            <person name="Armstrong S.D."/>
            <person name="Xia D."/>
            <person name="Makepeace B.L."/>
            <person name="Darby A.C."/>
            <person name="Kadowaki T."/>
        </authorList>
    </citation>
    <scope>NUCLEOTIDE SEQUENCE [LARGE SCALE GENOMIC DNA]</scope>
    <source>
        <strain evidence="3">Wuxi-XJTLU</strain>
    </source>
</reference>
<dbReference type="AlphaFoldDB" id="A0A1V9Y1F6"/>
<comment type="caution">
    <text evidence="3">The sequence shown here is derived from an EMBL/GenBank/DDBJ whole genome shotgun (WGS) entry which is preliminary data.</text>
</comment>
<protein>
    <submittedName>
        <fullName evidence="3">Uncharacterized protein</fullName>
    </submittedName>
</protein>
<evidence type="ECO:0000313" key="3">
    <source>
        <dbReference type="EMBL" id="OQR79574.1"/>
    </source>
</evidence>
<dbReference type="InParanoid" id="A0A1V9Y1F6"/>